<name>A0A9I9E837_CUCME</name>
<protein>
    <submittedName>
        <fullName evidence="1">Uncharacterized protein</fullName>
    </submittedName>
</protein>
<dbReference type="PANTHER" id="PTHR31170">
    <property type="entry name" value="BNAC04G53230D PROTEIN"/>
    <property type="match status" value="1"/>
</dbReference>
<reference evidence="1" key="1">
    <citation type="submission" date="2023-03" db="UniProtKB">
        <authorList>
            <consortium name="EnsemblPlants"/>
        </authorList>
    </citation>
    <scope>IDENTIFICATION</scope>
</reference>
<dbReference type="Gramene" id="MELO3C030098.2.1">
    <property type="protein sequence ID" value="MELO3C030098.2.1"/>
    <property type="gene ID" value="MELO3C030098.2"/>
</dbReference>
<sequence length="131" mass="15411">MENSEVEMKDGNDICDDHELEEIISKIDQKVCDNIVISIDKILEGSPQVNPKWNTIYQVSKELREMKDKSYIPQFISIGPFHHRTRNDLIANEYYKLQGFINFLRRISINNKRIESSKELVEKCHGWVKEA</sequence>
<accession>A0A9I9E837</accession>
<dbReference type="AlphaFoldDB" id="A0A9I9E837"/>
<evidence type="ECO:0000313" key="1">
    <source>
        <dbReference type="EnsemblPlants" id="MELO3C030098.2.1"/>
    </source>
</evidence>
<dbReference type="Pfam" id="PF03140">
    <property type="entry name" value="DUF247"/>
    <property type="match status" value="1"/>
</dbReference>
<dbReference type="InterPro" id="IPR004158">
    <property type="entry name" value="DUF247_pln"/>
</dbReference>
<dbReference type="PANTHER" id="PTHR31170:SF20">
    <property type="entry name" value="DUF247 DOMAIN PROTEIN"/>
    <property type="match status" value="1"/>
</dbReference>
<organism evidence="1">
    <name type="scientific">Cucumis melo</name>
    <name type="common">Muskmelon</name>
    <dbReference type="NCBI Taxonomy" id="3656"/>
    <lineage>
        <taxon>Eukaryota</taxon>
        <taxon>Viridiplantae</taxon>
        <taxon>Streptophyta</taxon>
        <taxon>Embryophyta</taxon>
        <taxon>Tracheophyta</taxon>
        <taxon>Spermatophyta</taxon>
        <taxon>Magnoliopsida</taxon>
        <taxon>eudicotyledons</taxon>
        <taxon>Gunneridae</taxon>
        <taxon>Pentapetalae</taxon>
        <taxon>rosids</taxon>
        <taxon>fabids</taxon>
        <taxon>Cucurbitales</taxon>
        <taxon>Cucurbitaceae</taxon>
        <taxon>Benincaseae</taxon>
        <taxon>Cucumis</taxon>
    </lineage>
</organism>
<proteinExistence type="predicted"/>
<dbReference type="EnsemblPlants" id="MELO3C030098.2.1">
    <property type="protein sequence ID" value="MELO3C030098.2.1"/>
    <property type="gene ID" value="MELO3C030098.2"/>
</dbReference>